<dbReference type="GeneID" id="22911134"/>
<dbReference type="eggNOG" id="ENOG502S6RK">
    <property type="taxonomic scope" value="Eukaryota"/>
</dbReference>
<keyword evidence="2" id="KW-1185">Reference proteome</keyword>
<evidence type="ECO:0000313" key="2">
    <source>
        <dbReference type="Proteomes" id="UP000019763"/>
    </source>
</evidence>
<accession>A0A023BBN9</accession>
<protein>
    <submittedName>
        <fullName evidence="1">Inner membrane complex protein</fullName>
    </submittedName>
</protein>
<reference evidence="1" key="1">
    <citation type="submission" date="2013-12" db="EMBL/GenBank/DDBJ databases">
        <authorList>
            <person name="Omoto C.K."/>
            <person name="Sibley D."/>
            <person name="Venepally P."/>
            <person name="Hadjithomas M."/>
            <person name="Karamycheva S."/>
            <person name="Brunk B."/>
            <person name="Roos D."/>
            <person name="Caler E."/>
            <person name="Lorenzi H."/>
        </authorList>
    </citation>
    <scope>NUCLEOTIDE SEQUENCE</scope>
</reference>
<dbReference type="Proteomes" id="UP000019763">
    <property type="component" value="Unassembled WGS sequence"/>
</dbReference>
<dbReference type="Pfam" id="PF12314">
    <property type="entry name" value="IMCp"/>
    <property type="match status" value="1"/>
</dbReference>
<sequence length="310" mass="35600">MSMYSRELSAIRPGTYQTQGSGAPLVSQQSIISERVVEHEIKVPKKVVREEIVEKVVVVPEKVVVEEVVEETQTVQERIVEVARPVVTEKYVEVPKIEYREKIVHVPEVIVQEVIKKVPRHEVREKVVEVPRTVYRDKIVEIPDIEYVEVPVEKVVEVPNYIEKVEYREVTVPQYVEKPVPHYVDVEVPQDIDRNVPIPLEATTTYEFLLPKLKAKPTRVEIPIYAPRFVEVPVPQELMSAQDIAAAENLSRQINSLAQRQAPSLCEIEELVKTAQLANFNQCINQDNLQSNIQSAWRDGRLHITPSPHY</sequence>
<name>A0A023BBN9_GRENI</name>
<dbReference type="RefSeq" id="XP_011134406.1">
    <property type="nucleotide sequence ID" value="XM_011136104.1"/>
</dbReference>
<dbReference type="OrthoDB" id="330677at2759"/>
<organism evidence="1 2">
    <name type="scientific">Gregarina niphandrodes</name>
    <name type="common">Septate eugregarine</name>
    <dbReference type="NCBI Taxonomy" id="110365"/>
    <lineage>
        <taxon>Eukaryota</taxon>
        <taxon>Sar</taxon>
        <taxon>Alveolata</taxon>
        <taxon>Apicomplexa</taxon>
        <taxon>Conoidasida</taxon>
        <taxon>Gregarinasina</taxon>
        <taxon>Eugregarinorida</taxon>
        <taxon>Gregarinidae</taxon>
        <taxon>Gregarina</taxon>
    </lineage>
</organism>
<evidence type="ECO:0000313" key="1">
    <source>
        <dbReference type="EMBL" id="EZG79610.1"/>
    </source>
</evidence>
<comment type="caution">
    <text evidence="1">The sequence shown here is derived from an EMBL/GenBank/DDBJ whole genome shotgun (WGS) entry which is preliminary data.</text>
</comment>
<dbReference type="AlphaFoldDB" id="A0A023BBN9"/>
<dbReference type="VEuPathDB" id="CryptoDB:GNI_025020"/>
<dbReference type="EMBL" id="AFNH02000185">
    <property type="protein sequence ID" value="EZG79610.1"/>
    <property type="molecule type" value="Genomic_DNA"/>
</dbReference>
<gene>
    <name evidence="1" type="ORF">GNI_025020</name>
</gene>
<dbReference type="OMA" id="IFKHHEH"/>
<dbReference type="InterPro" id="IPR022086">
    <property type="entry name" value="IMCp"/>
</dbReference>
<proteinExistence type="predicted"/>